<dbReference type="GO" id="GO:0005524">
    <property type="term" value="F:ATP binding"/>
    <property type="evidence" value="ECO:0007669"/>
    <property type="project" value="InterPro"/>
</dbReference>
<evidence type="ECO:0000256" key="3">
    <source>
        <dbReference type="ARBA" id="ARBA00022723"/>
    </source>
</evidence>
<comment type="catalytic activity">
    <reaction evidence="1">
        <text>ATP-dependent breakage, passage and rejoining of double-stranded DNA.</text>
        <dbReference type="EC" id="5.6.2.2"/>
    </reaction>
</comment>
<dbReference type="InterPro" id="IPR013760">
    <property type="entry name" value="Topo_IIA-like_dom_sf"/>
</dbReference>
<dbReference type="PROSITE" id="PS00177">
    <property type="entry name" value="TOPOISOMERASE_II"/>
    <property type="match status" value="1"/>
</dbReference>
<dbReference type="EMBL" id="JACOPQ010000012">
    <property type="protein sequence ID" value="MBC5738098.1"/>
    <property type="molecule type" value="Genomic_DNA"/>
</dbReference>
<dbReference type="PRINTS" id="PR01159">
    <property type="entry name" value="DNAGYRASEB"/>
</dbReference>
<organism evidence="8 9">
    <name type="scientific">Lawsonibacter faecis</name>
    <dbReference type="NCBI Taxonomy" id="2763052"/>
    <lineage>
        <taxon>Bacteria</taxon>
        <taxon>Bacillati</taxon>
        <taxon>Bacillota</taxon>
        <taxon>Clostridia</taxon>
        <taxon>Eubacteriales</taxon>
        <taxon>Oscillospiraceae</taxon>
        <taxon>Lawsonibacter</taxon>
    </lineage>
</organism>
<dbReference type="Gene3D" id="3.30.230.10">
    <property type="match status" value="1"/>
</dbReference>
<dbReference type="RefSeq" id="WP_155148432.1">
    <property type="nucleotide sequence ID" value="NZ_JACOPQ010000012.1"/>
</dbReference>
<evidence type="ECO:0000313" key="9">
    <source>
        <dbReference type="Proteomes" id="UP000607645"/>
    </source>
</evidence>
<dbReference type="SUPFAM" id="SSF54211">
    <property type="entry name" value="Ribosomal protein S5 domain 2-like"/>
    <property type="match status" value="1"/>
</dbReference>
<dbReference type="InterPro" id="IPR018522">
    <property type="entry name" value="TopoIIA_CS"/>
</dbReference>
<keyword evidence="9" id="KW-1185">Reference proteome</keyword>
<dbReference type="InterPro" id="IPR013759">
    <property type="entry name" value="Topo_IIA_B_C"/>
</dbReference>
<dbReference type="SMART" id="SM00433">
    <property type="entry name" value="TOP2c"/>
    <property type="match status" value="1"/>
</dbReference>
<dbReference type="CDD" id="cd01030">
    <property type="entry name" value="TOPRIM_TopoIIA_like"/>
    <property type="match status" value="1"/>
</dbReference>
<evidence type="ECO:0000256" key="1">
    <source>
        <dbReference type="ARBA" id="ARBA00000185"/>
    </source>
</evidence>
<dbReference type="InterPro" id="IPR020568">
    <property type="entry name" value="Ribosomal_Su5_D2-typ_SF"/>
</dbReference>
<dbReference type="InterPro" id="IPR013506">
    <property type="entry name" value="Topo_IIA_bsu_dom2"/>
</dbReference>
<gene>
    <name evidence="8" type="ORF">H8S62_13885</name>
</gene>
<dbReference type="GO" id="GO:0006265">
    <property type="term" value="P:DNA topological change"/>
    <property type="evidence" value="ECO:0007669"/>
    <property type="project" value="InterPro"/>
</dbReference>
<dbReference type="InterPro" id="IPR000565">
    <property type="entry name" value="Topo_IIA_B"/>
</dbReference>
<dbReference type="GO" id="GO:0034335">
    <property type="term" value="F:DNA negative supercoiling activity"/>
    <property type="evidence" value="ECO:0007669"/>
    <property type="project" value="UniProtKB-ARBA"/>
</dbReference>
<keyword evidence="3" id="KW-0479">Metal-binding</keyword>
<dbReference type="SUPFAM" id="SSF55874">
    <property type="entry name" value="ATPase domain of HSP90 chaperone/DNA topoisomerase II/histidine kinase"/>
    <property type="match status" value="1"/>
</dbReference>
<dbReference type="InterPro" id="IPR006171">
    <property type="entry name" value="TOPRIM_dom"/>
</dbReference>
<dbReference type="GO" id="GO:0003677">
    <property type="term" value="F:DNA binding"/>
    <property type="evidence" value="ECO:0007669"/>
    <property type="project" value="UniProtKB-KW"/>
</dbReference>
<name>A0A8J6JL94_9FIRM</name>
<dbReference type="AlphaFoldDB" id="A0A8J6JL94"/>
<dbReference type="Proteomes" id="UP000607645">
    <property type="component" value="Unassembled WGS sequence"/>
</dbReference>
<accession>A0A8J6JL94</accession>
<proteinExistence type="predicted"/>
<dbReference type="PRINTS" id="PR00418">
    <property type="entry name" value="TPI2FAMILY"/>
</dbReference>
<keyword evidence="5" id="KW-0238">DNA-binding</keyword>
<dbReference type="InterPro" id="IPR001241">
    <property type="entry name" value="Topo_IIA"/>
</dbReference>
<protein>
    <recommendedName>
        <fullName evidence="2">DNA topoisomerase (ATP-hydrolyzing)</fullName>
        <ecNumber evidence="2">5.6.2.2</ecNumber>
    </recommendedName>
</protein>
<evidence type="ECO:0000256" key="6">
    <source>
        <dbReference type="ARBA" id="ARBA00023235"/>
    </source>
</evidence>
<keyword evidence="6" id="KW-0413">Isomerase</keyword>
<evidence type="ECO:0000256" key="5">
    <source>
        <dbReference type="ARBA" id="ARBA00023125"/>
    </source>
</evidence>
<sequence>MAKSTKSYGNESISALKGADRVRKRPAVIFGSDGLEGCQHAVFEILSNAIDEAREGHGDLITVTRYEDKSIEVEDFGRGCPVDWNEAEQKFNWELVFCELYAGGKYNNNDGDNYEYSLGLNGLGSCATQYASAYFDAVIRRDGYKYTLHFERGENVGGLQKEPTDRGRKTGSTFRWKPDLDVFTDIDIPVDFYLDVMKRQAVVNAGVTFRFRNQVGGKFETTDFKYENGIVDYVKELAGETSLTQSVFWQTERRGRDRADKPEYKVKLSVSFCFSNTVQVIEHYHNSSWLEHGGSPEKAMRSAFVSAIDGYLKAQGKYQKNESKLTWVDVQDCLVLVSNNFSTQTSYENQTKKAINNKFVQEAMTEFLKAQMEVYFIENPFDAGKIAEQVLINKRSRESAEKARLNIKKKLTGSMDISNRVQKFVDCRTRDTERRELYIVEGDSAMGAVKLSRDAEFQGIMPVRGKILNCLKADYGKIFKSEIITDLLKVLGCGVEVHDKHAKDMAEFDLMSLRWNKVVICTDADYDGYQIRTLILTMLYRLVPTLIQRGYVYIAETPLYEINYKEKTWFAYTDKEKNDIVAELGADKKISVQRSKGLGENEPDMMWLTTMNPETRRLIKVMPEDVERTARVFDLLLGDNLQGRKDHIAENGYKYLELADIS</sequence>
<dbReference type="InterPro" id="IPR002288">
    <property type="entry name" value="DNA_gyrase_B_C"/>
</dbReference>
<dbReference type="PROSITE" id="PS50880">
    <property type="entry name" value="TOPRIM"/>
    <property type="match status" value="1"/>
</dbReference>
<dbReference type="InterPro" id="IPR036890">
    <property type="entry name" value="HATPase_C_sf"/>
</dbReference>
<keyword evidence="4" id="KW-0460">Magnesium</keyword>
<evidence type="ECO:0000313" key="8">
    <source>
        <dbReference type="EMBL" id="MBC5738098.1"/>
    </source>
</evidence>
<dbReference type="PANTHER" id="PTHR45866:SF4">
    <property type="entry name" value="DNA TOPOISOMERASE 4 SUBUNIT B"/>
    <property type="match status" value="1"/>
</dbReference>
<dbReference type="InterPro" id="IPR014721">
    <property type="entry name" value="Ribsml_uS5_D2-typ_fold_subgr"/>
</dbReference>
<evidence type="ECO:0000256" key="2">
    <source>
        <dbReference type="ARBA" id="ARBA00012895"/>
    </source>
</evidence>
<dbReference type="GO" id="GO:0046872">
    <property type="term" value="F:metal ion binding"/>
    <property type="evidence" value="ECO:0007669"/>
    <property type="project" value="UniProtKB-KW"/>
</dbReference>
<dbReference type="Gene3D" id="3.30.565.10">
    <property type="entry name" value="Histidine kinase-like ATPase, C-terminal domain"/>
    <property type="match status" value="1"/>
</dbReference>
<dbReference type="Pfam" id="PF00986">
    <property type="entry name" value="DNA_gyraseB_C"/>
    <property type="match status" value="1"/>
</dbReference>
<reference evidence="8" key="1">
    <citation type="submission" date="2020-08" db="EMBL/GenBank/DDBJ databases">
        <title>Genome public.</title>
        <authorList>
            <person name="Liu C."/>
            <person name="Sun Q."/>
        </authorList>
    </citation>
    <scope>NUCLEOTIDE SEQUENCE</scope>
    <source>
        <strain evidence="8">NSJ-52</strain>
    </source>
</reference>
<dbReference type="Pfam" id="PF00204">
    <property type="entry name" value="DNA_gyraseB"/>
    <property type="match status" value="1"/>
</dbReference>
<dbReference type="Gene3D" id="3.40.50.670">
    <property type="match status" value="1"/>
</dbReference>
<evidence type="ECO:0000256" key="4">
    <source>
        <dbReference type="ARBA" id="ARBA00022842"/>
    </source>
</evidence>
<dbReference type="EC" id="5.6.2.2" evidence="2"/>
<comment type="caution">
    <text evidence="8">The sequence shown here is derived from an EMBL/GenBank/DDBJ whole genome shotgun (WGS) entry which is preliminary data.</text>
</comment>
<dbReference type="PANTHER" id="PTHR45866">
    <property type="entry name" value="DNA GYRASE/TOPOISOMERASE SUBUNIT B"/>
    <property type="match status" value="1"/>
</dbReference>
<evidence type="ECO:0000259" key="7">
    <source>
        <dbReference type="PROSITE" id="PS50880"/>
    </source>
</evidence>
<feature type="domain" description="Toprim" evidence="7">
    <location>
        <begin position="435"/>
        <end position="558"/>
    </location>
</feature>
<dbReference type="SUPFAM" id="SSF56719">
    <property type="entry name" value="Type II DNA topoisomerase"/>
    <property type="match status" value="1"/>
</dbReference>
<dbReference type="Pfam" id="PF01751">
    <property type="entry name" value="Toprim"/>
    <property type="match status" value="1"/>
</dbReference>